<evidence type="ECO:0000256" key="3">
    <source>
        <dbReference type="SAM" id="MobiDB-lite"/>
    </source>
</evidence>
<feature type="domain" description="PilY1 beta-propeller" evidence="4">
    <location>
        <begin position="314"/>
        <end position="673"/>
    </location>
</feature>
<feature type="region of interest" description="Disordered" evidence="3">
    <location>
        <begin position="430"/>
        <end position="449"/>
    </location>
</feature>
<dbReference type="GO" id="GO:0046872">
    <property type="term" value="F:metal ion binding"/>
    <property type="evidence" value="ECO:0007669"/>
    <property type="project" value="UniProtKB-KW"/>
</dbReference>
<name>A0A3S5F6P2_9NEIS</name>
<evidence type="ECO:0000256" key="2">
    <source>
        <dbReference type="ARBA" id="ARBA00022837"/>
    </source>
</evidence>
<gene>
    <name evidence="5" type="primary">pilC1</name>
    <name evidence="5" type="ORF">NCTC12227_02136</name>
</gene>
<evidence type="ECO:0000256" key="1">
    <source>
        <dbReference type="ARBA" id="ARBA00022723"/>
    </source>
</evidence>
<dbReference type="Pfam" id="PF05567">
    <property type="entry name" value="T4P_PilY1"/>
    <property type="match status" value="1"/>
</dbReference>
<organism evidence="5 6">
    <name type="scientific">Neisseria animaloris</name>
    <dbReference type="NCBI Taxonomy" id="326522"/>
    <lineage>
        <taxon>Bacteria</taxon>
        <taxon>Pseudomonadati</taxon>
        <taxon>Pseudomonadota</taxon>
        <taxon>Betaproteobacteria</taxon>
        <taxon>Neisseriales</taxon>
        <taxon>Neisseriaceae</taxon>
        <taxon>Neisseria</taxon>
    </lineage>
</organism>
<dbReference type="Gene3D" id="3.40.50.410">
    <property type="entry name" value="von Willebrand factor, type A domain"/>
    <property type="match status" value="1"/>
</dbReference>
<sequence length="870" mass="95799">MSDGDANTSCGYEGDPKNPPFGYKGDAYFGYPKNISNQCNRQKANDKYHEFWDQNNGLRFFSQTFATKDFKTGGVDKTGKSWDGADIDFKDKKTGKSIYADQIAETFTVGFGTDISLRGETYLKNGASKPEYYYNAKNTNDLINAFAKIFESIEAESLNQPIEIEGSVAPAVTGNKVPNMAAIVQLDTGSWSSQLQFFDVNSDGKINASLKPKYPSFGDRKTLINTGDGVYWIKDLQKDNAYFGIERGSAVDDKEWKDALIPWVAARPEQSDEAIKTLAQNRKYSQAYRVRAQGQELGDILDSPVAAIGKERYGRQALLVTAANDGMAHIFVSQDDKEHPYKLELSYIPAAMEQDGSNTLAKGLKYIANEKYGQTVPHRHMINGGFVLRRTASHNSTDENQQIFMFGSMGQGGRGAYALNIGGINRITRKPTGVRSDDPKTDVPLFETEKGTGNNLGYTVGSPQIGRVSIQRNANTAAVDISKNIRYAGFLASGYSSSKWKKVENPKSDEKKQETALYIYDILGQEANVGTKTGDPGKLLRKIPVTEGVGGLSSPTLVDVDFDGVIDVAYAGDYGGNMYRFDFRKENPEQWSYQRIYQGNGKQPITSAPAVSRRGTEKYVVIFGTGSDIYQEDLEDKNQQAVYGIFDDVSPTKNGSTNVTAATDKDLQTQTISSRTIDGQEYRFLSNNAISPNHKGWKVDLASNGERVVIKPTMILRTAVVSTRIYDAAKTDNVEGDLCVRQSSNKISSSSWVFGLNAETGGALRKSDAHLVFKNNPMNGEFYANGRKSSGLLNFTYVDTAKGDDNPVTVDGDSGGTGTDRMITTMPFIPQNKCFVDKASRTLITNKKESIGVEGRICGLRRISWREIFN</sequence>
<dbReference type="InterPro" id="IPR008707">
    <property type="entry name" value="B-propeller_PilY1"/>
</dbReference>
<keyword evidence="1" id="KW-0479">Metal-binding</keyword>
<dbReference type="AlphaFoldDB" id="A0A3S5F6P2"/>
<dbReference type="SUPFAM" id="SSF89372">
    <property type="entry name" value="Fucose-specific lectin"/>
    <property type="match status" value="1"/>
</dbReference>
<dbReference type="InterPro" id="IPR036465">
    <property type="entry name" value="vWFA_dom_sf"/>
</dbReference>
<evidence type="ECO:0000259" key="4">
    <source>
        <dbReference type="Pfam" id="PF05567"/>
    </source>
</evidence>
<proteinExistence type="predicted"/>
<keyword evidence="6" id="KW-1185">Reference proteome</keyword>
<accession>A0A3S5F6P2</accession>
<dbReference type="STRING" id="326522.BWD08_05225"/>
<dbReference type="EMBL" id="LR134516">
    <property type="protein sequence ID" value="VEJ22347.1"/>
    <property type="molecule type" value="Genomic_DNA"/>
</dbReference>
<protein>
    <submittedName>
        <fullName evidence="5">Type IV pilus assembly protein</fullName>
    </submittedName>
</protein>
<evidence type="ECO:0000313" key="5">
    <source>
        <dbReference type="EMBL" id="VEJ22347.1"/>
    </source>
</evidence>
<dbReference type="KEGG" id="nani:NCTC12227_02136"/>
<keyword evidence="2" id="KW-0106">Calcium</keyword>
<dbReference type="Proteomes" id="UP000268229">
    <property type="component" value="Chromosome"/>
</dbReference>
<evidence type="ECO:0000313" key="6">
    <source>
        <dbReference type="Proteomes" id="UP000268229"/>
    </source>
</evidence>
<dbReference type="NCBIfam" id="NF040838">
    <property type="entry name" value="T4_PilC_Neiss"/>
    <property type="match status" value="1"/>
</dbReference>
<reference evidence="5 6" key="1">
    <citation type="submission" date="2018-12" db="EMBL/GenBank/DDBJ databases">
        <authorList>
            <consortium name="Pathogen Informatics"/>
        </authorList>
    </citation>
    <scope>NUCLEOTIDE SEQUENCE [LARGE SCALE GENOMIC DNA]</scope>
    <source>
        <strain evidence="5 6">NCTC12227</strain>
    </source>
</reference>